<dbReference type="GO" id="GO:0005886">
    <property type="term" value="C:plasma membrane"/>
    <property type="evidence" value="ECO:0007669"/>
    <property type="project" value="InterPro"/>
</dbReference>
<gene>
    <name evidence="6" type="ORF">SAMN05444714_2798</name>
</gene>
<proteinExistence type="predicted"/>
<evidence type="ECO:0000256" key="3">
    <source>
        <dbReference type="ARBA" id="ARBA00022989"/>
    </source>
</evidence>
<dbReference type="Proteomes" id="UP000198926">
    <property type="component" value="Unassembled WGS sequence"/>
</dbReference>
<dbReference type="Pfam" id="PF07043">
    <property type="entry name" value="DUF1328"/>
    <property type="match status" value="1"/>
</dbReference>
<dbReference type="AlphaFoldDB" id="A0A1I6N0K3"/>
<reference evidence="6 7" key="1">
    <citation type="submission" date="2016-10" db="EMBL/GenBank/DDBJ databases">
        <authorList>
            <person name="de Groot N.N."/>
        </authorList>
    </citation>
    <scope>NUCLEOTIDE SEQUENCE [LARGE SCALE GENOMIC DNA]</scope>
    <source>
        <strain evidence="6 7">DSM 29433</strain>
    </source>
</reference>
<keyword evidence="4 5" id="KW-0472">Membrane</keyword>
<accession>A0A1I6N0K3</accession>
<evidence type="ECO:0000313" key="6">
    <source>
        <dbReference type="EMBL" id="SFS21318.1"/>
    </source>
</evidence>
<evidence type="ECO:0000256" key="2">
    <source>
        <dbReference type="ARBA" id="ARBA00022692"/>
    </source>
</evidence>
<name>A0A1I6N0K3_9RHOB</name>
<evidence type="ECO:0000256" key="5">
    <source>
        <dbReference type="SAM" id="Phobius"/>
    </source>
</evidence>
<feature type="transmembrane region" description="Helical" evidence="5">
    <location>
        <begin position="31"/>
        <end position="51"/>
    </location>
</feature>
<dbReference type="PIRSF" id="PIRSF036466">
    <property type="entry name" value="UCP036466"/>
    <property type="match status" value="1"/>
</dbReference>
<keyword evidence="1" id="KW-1003">Cell membrane</keyword>
<organism evidence="6 7">
    <name type="scientific">Yoonia litorea</name>
    <dbReference type="NCBI Taxonomy" id="1123755"/>
    <lineage>
        <taxon>Bacteria</taxon>
        <taxon>Pseudomonadati</taxon>
        <taxon>Pseudomonadota</taxon>
        <taxon>Alphaproteobacteria</taxon>
        <taxon>Rhodobacterales</taxon>
        <taxon>Paracoccaceae</taxon>
        <taxon>Yoonia</taxon>
    </lineage>
</organism>
<evidence type="ECO:0000313" key="7">
    <source>
        <dbReference type="Proteomes" id="UP000198926"/>
    </source>
</evidence>
<keyword evidence="2 5" id="KW-0812">Transmembrane</keyword>
<dbReference type="EMBL" id="FOZM01000003">
    <property type="protein sequence ID" value="SFS21318.1"/>
    <property type="molecule type" value="Genomic_DNA"/>
</dbReference>
<sequence length="55" mass="5800">MAYTLVFLSLSLIAGIFGFGGFVGTSASADIAQILCFVFLSIALLTLIVTLQSKR</sequence>
<protein>
    <submittedName>
        <fullName evidence="6">Uncharacterized protein</fullName>
    </submittedName>
</protein>
<evidence type="ECO:0000256" key="1">
    <source>
        <dbReference type="ARBA" id="ARBA00022475"/>
    </source>
</evidence>
<dbReference type="InterPro" id="IPR009760">
    <property type="entry name" value="DUF1328"/>
</dbReference>
<dbReference type="RefSeq" id="WP_311135671.1">
    <property type="nucleotide sequence ID" value="NZ_FOZM01000003.1"/>
</dbReference>
<keyword evidence="7" id="KW-1185">Reference proteome</keyword>
<feature type="transmembrane region" description="Helical" evidence="5">
    <location>
        <begin position="5"/>
        <end position="25"/>
    </location>
</feature>
<evidence type="ECO:0000256" key="4">
    <source>
        <dbReference type="ARBA" id="ARBA00023136"/>
    </source>
</evidence>
<keyword evidence="3 5" id="KW-1133">Transmembrane helix</keyword>